<dbReference type="Pfam" id="PF02230">
    <property type="entry name" value="Abhydrolase_2"/>
    <property type="match status" value="1"/>
</dbReference>
<organism evidence="4 5">
    <name type="scientific">Hydrobacter penzbergensis</name>
    <dbReference type="NCBI Taxonomy" id="1235997"/>
    <lineage>
        <taxon>Bacteria</taxon>
        <taxon>Pseudomonadati</taxon>
        <taxon>Bacteroidota</taxon>
        <taxon>Chitinophagia</taxon>
        <taxon>Chitinophagales</taxon>
        <taxon>Chitinophagaceae</taxon>
        <taxon>Hydrobacter</taxon>
    </lineage>
</organism>
<evidence type="ECO:0000313" key="5">
    <source>
        <dbReference type="Proteomes" id="UP000198711"/>
    </source>
</evidence>
<sequence length="265" mass="30391">MKKFLLILCLLCALQQLAAQNLNLYEKKWFIRGNDTLRYRVMFPEKFKPNRVYPLLVFLHGSGERGNDNNAQLAHGGEIFTREAIRHYFPAIVVFPQCPAGSTWSHYKRDHHPKSGNFNIITEAEPPLTQRLLKQLLDSLSESGVVDTRKIYIGGLSMGGFGTYDMITRYPDYFAAAFSICGVADIPQMMQKARNLPLWIFHGAQDNVVPPIADRELYKALMTSGDQHVMYTEYPNLNHNSWDAAFAEPKLLPWLFSNKKKHKKQ</sequence>
<accession>A0A8X8LET1</accession>
<dbReference type="SUPFAM" id="SSF53474">
    <property type="entry name" value="alpha/beta-Hydrolases"/>
    <property type="match status" value="1"/>
</dbReference>
<evidence type="ECO:0000256" key="2">
    <source>
        <dbReference type="SAM" id="SignalP"/>
    </source>
</evidence>
<proteinExistence type="predicted"/>
<evidence type="ECO:0000313" key="4">
    <source>
        <dbReference type="EMBL" id="SDX37697.1"/>
    </source>
</evidence>
<dbReference type="InterPro" id="IPR050955">
    <property type="entry name" value="Plant_Biomass_Hydrol_Est"/>
</dbReference>
<gene>
    <name evidence="4" type="ORF">SAMN05444410_11481</name>
</gene>
<dbReference type="PANTHER" id="PTHR43037">
    <property type="entry name" value="UNNAMED PRODUCT-RELATED"/>
    <property type="match status" value="1"/>
</dbReference>
<dbReference type="EMBL" id="FNNO01000014">
    <property type="protein sequence ID" value="SDX37697.1"/>
    <property type="molecule type" value="Genomic_DNA"/>
</dbReference>
<name>A0A8X8LET1_9BACT</name>
<feature type="signal peptide" evidence="2">
    <location>
        <begin position="1"/>
        <end position="18"/>
    </location>
</feature>
<feature type="domain" description="Phospholipase/carboxylesterase/thioesterase" evidence="3">
    <location>
        <begin position="52"/>
        <end position="246"/>
    </location>
</feature>
<evidence type="ECO:0000259" key="3">
    <source>
        <dbReference type="Pfam" id="PF02230"/>
    </source>
</evidence>
<dbReference type="InterPro" id="IPR003140">
    <property type="entry name" value="PLipase/COase/thioEstase"/>
</dbReference>
<feature type="chain" id="PRO_5036458583" evidence="2">
    <location>
        <begin position="19"/>
        <end position="265"/>
    </location>
</feature>
<keyword evidence="5" id="KW-1185">Reference proteome</keyword>
<protein>
    <submittedName>
        <fullName evidence="4">Phospholipase/Carboxylesterase</fullName>
    </submittedName>
</protein>
<reference evidence="4 5" key="1">
    <citation type="submission" date="2016-10" db="EMBL/GenBank/DDBJ databases">
        <authorList>
            <person name="Varghese N."/>
            <person name="Submissions S."/>
        </authorList>
    </citation>
    <scope>NUCLEOTIDE SEQUENCE [LARGE SCALE GENOMIC DNA]</scope>
    <source>
        <strain evidence="4 5">DSM 25353</strain>
    </source>
</reference>
<dbReference type="GO" id="GO:0016787">
    <property type="term" value="F:hydrolase activity"/>
    <property type="evidence" value="ECO:0007669"/>
    <property type="project" value="InterPro"/>
</dbReference>
<dbReference type="AlphaFoldDB" id="A0A8X8LET1"/>
<evidence type="ECO:0000256" key="1">
    <source>
        <dbReference type="ARBA" id="ARBA00022729"/>
    </source>
</evidence>
<keyword evidence="1 2" id="KW-0732">Signal</keyword>
<dbReference type="RefSeq" id="WP_092725763.1">
    <property type="nucleotide sequence ID" value="NZ_FNNO01000014.1"/>
</dbReference>
<dbReference type="Gene3D" id="3.40.50.1820">
    <property type="entry name" value="alpha/beta hydrolase"/>
    <property type="match status" value="1"/>
</dbReference>
<dbReference type="Proteomes" id="UP000198711">
    <property type="component" value="Unassembled WGS sequence"/>
</dbReference>
<dbReference type="InterPro" id="IPR029058">
    <property type="entry name" value="AB_hydrolase_fold"/>
</dbReference>
<dbReference type="PANTHER" id="PTHR43037:SF1">
    <property type="entry name" value="BLL1128 PROTEIN"/>
    <property type="match status" value="1"/>
</dbReference>
<comment type="caution">
    <text evidence="4">The sequence shown here is derived from an EMBL/GenBank/DDBJ whole genome shotgun (WGS) entry which is preliminary data.</text>
</comment>